<dbReference type="GO" id="GO:0019867">
    <property type="term" value="C:outer membrane"/>
    <property type="evidence" value="ECO:0007669"/>
    <property type="project" value="InterPro"/>
</dbReference>
<evidence type="ECO:0000256" key="3">
    <source>
        <dbReference type="ARBA" id="ARBA00023136"/>
    </source>
</evidence>
<evidence type="ECO:0000256" key="1">
    <source>
        <dbReference type="ARBA" id="ARBA00004370"/>
    </source>
</evidence>
<reference evidence="7 8" key="1">
    <citation type="submission" date="2020-10" db="EMBL/GenBank/DDBJ databases">
        <title>Complete genome sequence of Cupriavidus basilensis CCUG 49340T.</title>
        <authorList>
            <person name="Salva-Serra F."/>
            <person name="Donoso R.A."/>
            <person name="Cho K.H."/>
            <person name="Yoo J.A."/>
            <person name="Lee K."/>
            <person name="Yoon S.-H."/>
            <person name="Perez-Pantoja D."/>
            <person name="Moore E.R.B."/>
        </authorList>
    </citation>
    <scope>NUCLEOTIDE SEQUENCE [LARGE SCALE GENOMIC DNA]</scope>
    <source>
        <strain evidence="8">CCUG 49340</strain>
        <plasmid evidence="7 8">pRK1-3</plasmid>
    </source>
</reference>
<evidence type="ECO:0000259" key="6">
    <source>
        <dbReference type="Pfam" id="PF07655"/>
    </source>
</evidence>
<dbReference type="NCBIfam" id="TIGR02520">
    <property type="entry name" value="pilus_B_mal_scr"/>
    <property type="match status" value="1"/>
</dbReference>
<dbReference type="Proteomes" id="UP000397656">
    <property type="component" value="Plasmid pRK1-3"/>
</dbReference>
<keyword evidence="3" id="KW-0472">Membrane</keyword>
<keyword evidence="7" id="KW-0614">Plasmid</keyword>
<feature type="region of interest" description="Disordered" evidence="4">
    <location>
        <begin position="132"/>
        <end position="151"/>
    </location>
</feature>
<comment type="subcellular location">
    <subcellularLocation>
        <location evidence="1">Membrane</location>
    </subcellularLocation>
</comment>
<dbReference type="Pfam" id="PF07655">
    <property type="entry name" value="Secretin_N_2"/>
    <property type="match status" value="1"/>
</dbReference>
<evidence type="ECO:0000256" key="4">
    <source>
        <dbReference type="SAM" id="MobiDB-lite"/>
    </source>
</evidence>
<protein>
    <submittedName>
        <fullName evidence="7">PilN family type IVB pilus formation outer membrane protein</fullName>
    </submittedName>
</protein>
<dbReference type="Pfam" id="PF00263">
    <property type="entry name" value="Secretin"/>
    <property type="match status" value="1"/>
</dbReference>
<evidence type="ECO:0000256" key="2">
    <source>
        <dbReference type="ARBA" id="ARBA00022729"/>
    </source>
</evidence>
<accession>A0A643FSM7</accession>
<sequence>MRKILIIALSAIYMSGCTSVDNFRTINRDLLQRQVDAQAQMAAMKNAGTERPRETVRYLSDQFVSLTPILQKVNNAAPSSPLLRCRISIETVAPISMLEFAQTITRKCKVNVRVTPDALAAVQNPLANEGTAAATNTPMAPPMQPQPMGAQTGLGNAGQIGLLDLNYHGELSGLMDTVTSRWGVSWKVEDGKIKIYNVDTRVFLLSAFNSDTTLKSDVQSGTTMVNGTSAAGAGASGSGGAGTSTAGGIGGSTGSQQSTTVTLKMELWKDIMETVKGMKSPKGTVVGAPSTGTITVTDNEDVLSRMERYVTPLNARLEKQVVFDVDLVSVETNDTDALGLSFNALFQTLNQKYGFSLASSFSAPTAAASGTFSILKNSGSRWSGTDAIVSALSEQGNVGLRRAPSATTLNLQTVSVQVARQKGFVAGSTTTNTAQVGSTTTLQTGMVTTGLNMSLTPYVFEDNRMLVAFSINLSSLLNIRAVSRGDTYAELPELNLPINMSQKVRLASGDTMMLSGFDDEDTNATQTGTFTPSNWLLGGGINGTKRKTKLLVLITPRVMQ</sequence>
<feature type="domain" description="Type II/III secretion system secretin-like" evidence="5">
    <location>
        <begin position="391"/>
        <end position="559"/>
    </location>
</feature>
<dbReference type="PANTHER" id="PTHR30332">
    <property type="entry name" value="PROBABLE GENERAL SECRETION PATHWAY PROTEIN D"/>
    <property type="match status" value="1"/>
</dbReference>
<dbReference type="InterPro" id="IPR013359">
    <property type="entry name" value="Pilus_4B_PilN"/>
</dbReference>
<dbReference type="EMBL" id="CP062807">
    <property type="protein sequence ID" value="QOT82246.1"/>
    <property type="molecule type" value="Genomic_DNA"/>
</dbReference>
<evidence type="ECO:0000313" key="8">
    <source>
        <dbReference type="Proteomes" id="UP000397656"/>
    </source>
</evidence>
<dbReference type="InterPro" id="IPR011514">
    <property type="entry name" value="Secretin_N_2"/>
</dbReference>
<dbReference type="PANTHER" id="PTHR30332:SF24">
    <property type="entry name" value="SECRETIN GSPD-RELATED"/>
    <property type="match status" value="1"/>
</dbReference>
<name>A0A643FSM7_9BURK</name>
<feature type="domain" description="Secretin N-terminal" evidence="6">
    <location>
        <begin position="200"/>
        <end position="288"/>
    </location>
</feature>
<dbReference type="GeneID" id="98407108"/>
<dbReference type="GO" id="GO:0009297">
    <property type="term" value="P:pilus assembly"/>
    <property type="evidence" value="ECO:0007669"/>
    <property type="project" value="InterPro"/>
</dbReference>
<dbReference type="AlphaFoldDB" id="A0A643FSM7"/>
<keyword evidence="2" id="KW-0732">Signal</keyword>
<organism evidence="7 8">
    <name type="scientific">Cupriavidus basilensis</name>
    <dbReference type="NCBI Taxonomy" id="68895"/>
    <lineage>
        <taxon>Bacteria</taxon>
        <taxon>Pseudomonadati</taxon>
        <taxon>Pseudomonadota</taxon>
        <taxon>Betaproteobacteria</taxon>
        <taxon>Burkholderiales</taxon>
        <taxon>Burkholderiaceae</taxon>
        <taxon>Cupriavidus</taxon>
    </lineage>
</organism>
<feature type="region of interest" description="Disordered" evidence="4">
    <location>
        <begin position="230"/>
        <end position="257"/>
    </location>
</feature>
<proteinExistence type="predicted"/>
<dbReference type="GO" id="GO:0009306">
    <property type="term" value="P:protein secretion"/>
    <property type="evidence" value="ECO:0007669"/>
    <property type="project" value="InterPro"/>
</dbReference>
<evidence type="ECO:0000313" key="7">
    <source>
        <dbReference type="EMBL" id="QOT82246.1"/>
    </source>
</evidence>
<dbReference type="InterPro" id="IPR050810">
    <property type="entry name" value="Bact_Secretion_Sys_Channel"/>
</dbReference>
<feature type="compositionally biased region" description="Gly residues" evidence="4">
    <location>
        <begin position="234"/>
        <end position="253"/>
    </location>
</feature>
<dbReference type="InterPro" id="IPR004846">
    <property type="entry name" value="T2SS/T3SS_dom"/>
</dbReference>
<geneLocation type="plasmid" evidence="7 8">
    <name>pRK1-3</name>
</geneLocation>
<evidence type="ECO:0000259" key="5">
    <source>
        <dbReference type="Pfam" id="PF00263"/>
    </source>
</evidence>
<dbReference type="RefSeq" id="WP_150986943.1">
    <property type="nucleotide sequence ID" value="NZ_CP062807.1"/>
</dbReference>
<gene>
    <name evidence="7" type="ORF">F7R26_039750</name>
</gene>